<feature type="compositionally biased region" description="Basic and acidic residues" evidence="1">
    <location>
        <begin position="69"/>
        <end position="115"/>
    </location>
</feature>
<dbReference type="AlphaFoldDB" id="A0A5P0ZIZ9"/>
<dbReference type="Proteomes" id="UP000380386">
    <property type="component" value="Unassembled WGS sequence"/>
</dbReference>
<gene>
    <name evidence="3" type="ORF">FHL02_08565</name>
</gene>
<evidence type="ECO:0000256" key="2">
    <source>
        <dbReference type="SAM" id="Phobius"/>
    </source>
</evidence>
<keyword evidence="2" id="KW-0812">Transmembrane</keyword>
<keyword evidence="2" id="KW-0472">Membrane</keyword>
<dbReference type="InterPro" id="IPR035451">
    <property type="entry name" value="Ada-like_dom_sf"/>
</dbReference>
<feature type="compositionally biased region" description="Low complexity" evidence="1">
    <location>
        <begin position="116"/>
        <end position="164"/>
    </location>
</feature>
<protein>
    <submittedName>
        <fullName evidence="3">CTL/SLC44 family protein</fullName>
    </submittedName>
</protein>
<proteinExistence type="predicted"/>
<dbReference type="SUPFAM" id="SSF57884">
    <property type="entry name" value="Ada DNA repair protein, N-terminal domain (N-Ada 10)"/>
    <property type="match status" value="1"/>
</dbReference>
<feature type="region of interest" description="Disordered" evidence="1">
    <location>
        <begin position="62"/>
        <end position="187"/>
    </location>
</feature>
<evidence type="ECO:0000313" key="3">
    <source>
        <dbReference type="EMBL" id="MQS53070.1"/>
    </source>
</evidence>
<feature type="compositionally biased region" description="Basic and acidic residues" evidence="1">
    <location>
        <begin position="166"/>
        <end position="182"/>
    </location>
</feature>
<name>A0A5P0ZIZ9_9LACO</name>
<sequence>MGIFISLCLAILIYFVFRYLDDEGRSNIIIIGVLTVVISFSVAIKLNTYGDAVDNHDRVEAAAETEGNESLKDAKDQNENLKSEQEELIEQRDKLKDKKDDVKKSESKDTEKESTESNGESNTSEESAGNTSEQAGSSSSGRSNYSGSGSTGSYSNASSGGSYSKAEYESTGKRDLNTHKVNAETGQVVGNTNSKIYHVLGQKGYNMAGSHARYFDTEQEAINAGYRRSLK</sequence>
<comment type="caution">
    <text evidence="3">The sequence shown here is derived from an EMBL/GenBank/DDBJ whole genome shotgun (WGS) entry which is preliminary data.</text>
</comment>
<accession>A0A5P0ZIZ9</accession>
<dbReference type="OrthoDB" id="2292214at2"/>
<feature type="transmembrane region" description="Helical" evidence="2">
    <location>
        <begin position="28"/>
        <end position="48"/>
    </location>
</feature>
<evidence type="ECO:0000256" key="1">
    <source>
        <dbReference type="SAM" id="MobiDB-lite"/>
    </source>
</evidence>
<reference evidence="3 4" key="1">
    <citation type="journal article" date="2019" name="Syst. Appl. Microbiol.">
        <title>Polyphasic characterization of two novel Lactobacillus spp. isolated from blown salami packages: Description of Lactobacillus halodurans sp. nov. and Lactobacillus salsicarnum sp. nov.</title>
        <authorList>
            <person name="Schuster J.A."/>
            <person name="Klingl A."/>
            <person name="Vogel R.F."/>
            <person name="Ehrmann M.A."/>
        </authorList>
    </citation>
    <scope>NUCLEOTIDE SEQUENCE [LARGE SCALE GENOMIC DNA]</scope>
    <source>
        <strain evidence="3 4">TMW 1.2118</strain>
    </source>
</reference>
<evidence type="ECO:0000313" key="4">
    <source>
        <dbReference type="Proteomes" id="UP000380386"/>
    </source>
</evidence>
<keyword evidence="2" id="KW-1133">Transmembrane helix</keyword>
<dbReference type="Gene3D" id="3.40.10.10">
    <property type="entry name" value="DNA Methylphosphotriester Repair Domain"/>
    <property type="match status" value="1"/>
</dbReference>
<organism evidence="3 4">
    <name type="scientific">Companilactobacillus mishanensis</name>
    <dbReference type="NCBI Taxonomy" id="2486008"/>
    <lineage>
        <taxon>Bacteria</taxon>
        <taxon>Bacillati</taxon>
        <taxon>Bacillota</taxon>
        <taxon>Bacilli</taxon>
        <taxon>Lactobacillales</taxon>
        <taxon>Lactobacillaceae</taxon>
        <taxon>Companilactobacillus</taxon>
    </lineage>
</organism>
<dbReference type="RefSeq" id="WP_153383599.1">
    <property type="nucleotide sequence ID" value="NZ_VDFM01000011.1"/>
</dbReference>
<dbReference type="EMBL" id="VDFM01000011">
    <property type="protein sequence ID" value="MQS53070.1"/>
    <property type="molecule type" value="Genomic_DNA"/>
</dbReference>